<sequence>MGQSDHHLAGASGTVGMNPKVSASSGATPGAGRSGDSYLPEHGNGGYRVLHYDLDLDYRVVSNRLGGRADITAVAVQSLSRFTLDLGRLRVQDVRVDGRPAKYLHRPDKLQIKPERPIGANDTFRVEIRYAGKPVPISGRWGELGWEELTDGVLVASQPNGSPSWFPCDDQPGAKATFRVAVTTPSPYTVLVTGDPVLQRRGASGTTWVYERREPTSPYLMSVQIGRYEMVDLAVGAVAQRAAIPPALRRNVAHDFGRHGEIMSALQRLFGPYPFREYVVVVTDDDLDDPVEAQGMAVFGRNHVDGRRTHERLIVHELAHQWFGNSLTVADWRHIWLNEGFATYAEWLWSGVCGEMSTDALAAQWYAWVAARPRHVVVADPGVDRMFDPLVYKRGALTVHALRKRVGDETFFTLLRAWVAEHPHATVTTEQFRLHAQRFAREPLDGLFGAWLDSPTLPPLPR</sequence>
<dbReference type="CDD" id="cd09603">
    <property type="entry name" value="M1_APN_like"/>
    <property type="match status" value="1"/>
</dbReference>
<evidence type="ECO:0000313" key="19">
    <source>
        <dbReference type="Proteomes" id="UP000631791"/>
    </source>
</evidence>
<evidence type="ECO:0000256" key="8">
    <source>
        <dbReference type="ARBA" id="ARBA00022670"/>
    </source>
</evidence>
<dbReference type="Proteomes" id="UP000631791">
    <property type="component" value="Unassembled WGS sequence"/>
</dbReference>
<dbReference type="InterPro" id="IPR034015">
    <property type="entry name" value="M1_LTA4H"/>
</dbReference>
<comment type="cofactor">
    <cofactor evidence="2">
        <name>Zn(2+)</name>
        <dbReference type="ChEBI" id="CHEBI:29105"/>
    </cofactor>
</comment>
<dbReference type="PANTHER" id="PTHR45726">
    <property type="entry name" value="LEUKOTRIENE A-4 HYDROLASE"/>
    <property type="match status" value="1"/>
</dbReference>
<dbReference type="EC" id="3.4.11.2" evidence="5"/>
<evidence type="ECO:0000259" key="17">
    <source>
        <dbReference type="Pfam" id="PF17900"/>
    </source>
</evidence>
<comment type="catalytic activity">
    <reaction evidence="1">
        <text>Release of an N-terminal amino acid, Xaa-|-Yaa- from a peptide, amide or arylamide. Xaa is preferably Ala, but may be most amino acids including Pro (slow action). When a terminal hydrophobic residue is followed by a prolyl residue, the two may be released as an intact Xaa-Pro dipeptide.</text>
        <dbReference type="EC" id="3.4.11.2"/>
    </reaction>
</comment>
<evidence type="ECO:0000256" key="1">
    <source>
        <dbReference type="ARBA" id="ARBA00000098"/>
    </source>
</evidence>
<evidence type="ECO:0000259" key="16">
    <source>
        <dbReference type="Pfam" id="PF01433"/>
    </source>
</evidence>
<dbReference type="InterPro" id="IPR001930">
    <property type="entry name" value="Peptidase_M1"/>
</dbReference>
<dbReference type="InterPro" id="IPR027268">
    <property type="entry name" value="Peptidase_M4/M1_CTD_sf"/>
</dbReference>
<dbReference type="SUPFAM" id="SSF55486">
    <property type="entry name" value="Metalloproteases ('zincins'), catalytic domain"/>
    <property type="match status" value="1"/>
</dbReference>
<comment type="subcellular location">
    <subcellularLocation>
        <location evidence="3">Cytoplasm</location>
    </subcellularLocation>
</comment>
<dbReference type="Gene3D" id="2.60.40.1730">
    <property type="entry name" value="tricorn interacting facor f3 domain"/>
    <property type="match status" value="1"/>
</dbReference>
<protein>
    <recommendedName>
        <fullName evidence="6">Aminopeptidase N</fullName>
        <ecNumber evidence="5">3.4.11.2</ecNumber>
    </recommendedName>
    <alternativeName>
        <fullName evidence="13">Alanine aminopeptidase</fullName>
    </alternativeName>
    <alternativeName>
        <fullName evidence="14">Lysyl aminopeptidase</fullName>
    </alternativeName>
</protein>
<dbReference type="SUPFAM" id="SSF63737">
    <property type="entry name" value="Leukotriene A4 hydrolase N-terminal domain"/>
    <property type="match status" value="1"/>
</dbReference>
<keyword evidence="19" id="KW-1185">Reference proteome</keyword>
<dbReference type="Gene3D" id="1.10.390.10">
    <property type="entry name" value="Neutral Protease Domain 2"/>
    <property type="match status" value="1"/>
</dbReference>
<evidence type="ECO:0000256" key="11">
    <source>
        <dbReference type="ARBA" id="ARBA00022833"/>
    </source>
</evidence>
<evidence type="ECO:0000256" key="12">
    <source>
        <dbReference type="ARBA" id="ARBA00023049"/>
    </source>
</evidence>
<feature type="domain" description="Aminopeptidase N-like N-terminal" evidence="17">
    <location>
        <begin position="50"/>
        <end position="220"/>
    </location>
</feature>
<accession>A0ABS0KB16</accession>
<evidence type="ECO:0000256" key="5">
    <source>
        <dbReference type="ARBA" id="ARBA00012564"/>
    </source>
</evidence>
<dbReference type="EMBL" id="JADOTY010000001">
    <property type="protein sequence ID" value="MBG6105830.1"/>
    <property type="molecule type" value="Genomic_DNA"/>
</dbReference>
<evidence type="ECO:0000256" key="13">
    <source>
        <dbReference type="ARBA" id="ARBA00029811"/>
    </source>
</evidence>
<keyword evidence="10" id="KW-0378">Hydrolase</keyword>
<comment type="caution">
    <text evidence="18">The sequence shown here is derived from an EMBL/GenBank/DDBJ whole genome shotgun (WGS) entry which is preliminary data.</text>
</comment>
<evidence type="ECO:0000256" key="9">
    <source>
        <dbReference type="ARBA" id="ARBA00022723"/>
    </source>
</evidence>
<evidence type="ECO:0000256" key="10">
    <source>
        <dbReference type="ARBA" id="ARBA00022801"/>
    </source>
</evidence>
<dbReference type="InterPro" id="IPR045357">
    <property type="entry name" value="Aminopeptidase_N-like_N"/>
</dbReference>
<dbReference type="InterPro" id="IPR014782">
    <property type="entry name" value="Peptidase_M1_dom"/>
</dbReference>
<gene>
    <name evidence="18" type="ORF">IW249_006244</name>
</gene>
<evidence type="ECO:0000256" key="4">
    <source>
        <dbReference type="ARBA" id="ARBA00010136"/>
    </source>
</evidence>
<keyword evidence="9" id="KW-0479">Metal-binding</keyword>
<feature type="domain" description="Peptidase M1 membrane alanine aminopeptidase" evidence="16">
    <location>
        <begin position="267"/>
        <end position="451"/>
    </location>
</feature>
<comment type="similarity">
    <text evidence="4">Belongs to the peptidase M1 family.</text>
</comment>
<organism evidence="18 19">
    <name type="scientific">Micromonospora vinacea</name>
    <dbReference type="NCBI Taxonomy" id="709878"/>
    <lineage>
        <taxon>Bacteria</taxon>
        <taxon>Bacillati</taxon>
        <taxon>Actinomycetota</taxon>
        <taxon>Actinomycetes</taxon>
        <taxon>Micromonosporales</taxon>
        <taxon>Micromonosporaceae</taxon>
        <taxon>Micromonospora</taxon>
    </lineage>
</organism>
<keyword evidence="7" id="KW-0963">Cytoplasm</keyword>
<evidence type="ECO:0000313" key="18">
    <source>
        <dbReference type="EMBL" id="MBG6105830.1"/>
    </source>
</evidence>
<feature type="region of interest" description="Disordered" evidence="15">
    <location>
        <begin position="1"/>
        <end position="39"/>
    </location>
</feature>
<dbReference type="PANTHER" id="PTHR45726:SF3">
    <property type="entry name" value="LEUKOTRIENE A-4 HYDROLASE"/>
    <property type="match status" value="1"/>
</dbReference>
<evidence type="ECO:0000256" key="7">
    <source>
        <dbReference type="ARBA" id="ARBA00022490"/>
    </source>
</evidence>
<keyword evidence="12" id="KW-0482">Metalloprotease</keyword>
<evidence type="ECO:0000256" key="6">
    <source>
        <dbReference type="ARBA" id="ARBA00015611"/>
    </source>
</evidence>
<dbReference type="Pfam" id="PF17900">
    <property type="entry name" value="Peptidase_M1_N"/>
    <property type="match status" value="1"/>
</dbReference>
<evidence type="ECO:0000256" key="15">
    <source>
        <dbReference type="SAM" id="MobiDB-lite"/>
    </source>
</evidence>
<keyword evidence="11" id="KW-0862">Zinc</keyword>
<dbReference type="GO" id="GO:0004177">
    <property type="term" value="F:aminopeptidase activity"/>
    <property type="evidence" value="ECO:0007669"/>
    <property type="project" value="UniProtKB-KW"/>
</dbReference>
<keyword evidence="18" id="KW-0031">Aminopeptidase</keyword>
<dbReference type="InterPro" id="IPR042097">
    <property type="entry name" value="Aminopeptidase_N-like_N_sf"/>
</dbReference>
<reference evidence="18 19" key="1">
    <citation type="submission" date="2020-11" db="EMBL/GenBank/DDBJ databases">
        <title>Sequencing the genomes of 1000 actinobacteria strains.</title>
        <authorList>
            <person name="Klenk H.-P."/>
        </authorList>
    </citation>
    <scope>NUCLEOTIDE SEQUENCE [LARGE SCALE GENOMIC DNA]</scope>
    <source>
        <strain evidence="18 19">DSM 101695</strain>
    </source>
</reference>
<evidence type="ECO:0000256" key="3">
    <source>
        <dbReference type="ARBA" id="ARBA00004496"/>
    </source>
</evidence>
<dbReference type="Pfam" id="PF01433">
    <property type="entry name" value="Peptidase_M1"/>
    <property type="match status" value="1"/>
</dbReference>
<keyword evidence="8" id="KW-0645">Protease</keyword>
<proteinExistence type="inferred from homology"/>
<dbReference type="PRINTS" id="PR00756">
    <property type="entry name" value="ALADIPTASE"/>
</dbReference>
<name>A0ABS0KB16_9ACTN</name>
<evidence type="ECO:0000256" key="14">
    <source>
        <dbReference type="ARBA" id="ARBA00031533"/>
    </source>
</evidence>
<evidence type="ECO:0000256" key="2">
    <source>
        <dbReference type="ARBA" id="ARBA00001947"/>
    </source>
</evidence>